<dbReference type="OrthoDB" id="425950at2759"/>
<feature type="region of interest" description="Disordered" evidence="4">
    <location>
        <begin position="1"/>
        <end position="25"/>
    </location>
</feature>
<evidence type="ECO:0000256" key="4">
    <source>
        <dbReference type="SAM" id="MobiDB-lite"/>
    </source>
</evidence>
<evidence type="ECO:0000256" key="1">
    <source>
        <dbReference type="ARBA" id="ARBA00022723"/>
    </source>
</evidence>
<evidence type="ECO:0000313" key="7">
    <source>
        <dbReference type="Proteomes" id="UP000236161"/>
    </source>
</evidence>
<keyword evidence="3" id="KW-0560">Oxidoreductase</keyword>
<dbReference type="EC" id="1.14.11.-" evidence="3"/>
<sequence length="773" mass="86693">MGKNNGSRSKKRKSRTPAGRPPPFQPYACLDLSSFDRTAFPLMLAAAASAAKTQNPSARSLLKGFLRSHLSLLKSSARSPLPSSILLPRGLLSLLPLLLTSSCSSLAALSAEVVGAAALCSLEANSVIVSDREILEGMLKAVRSPSQRVTEAASNALIDLSASPIGRDGLRGFSVTEKLLTLLCQVADSPVGNTTLLHRSDGDNPLALVINVALLLINTSVEGCLGRIPGELSKKVLPLLKELWKKLCSLKHTGNHVREKDRFHSRKHDLAAAIFRLSMNEVFPIIWKGNEVRKAMFGDESFNFENFLLNFWESSPLLIKRASNSLEDKSSIFNSLKNCFGCSNNQDCLAFVFSQLVSCPPIASDELDIDSFLNEAEDHLGSPIIYGQDIRVLKSLRPTSEHMQDIKDEEVHFFNAVVGHESSNVIFQKCQEALHDGYTIALRGMEFRIPEVAAVAEGLSYIFGQPLAGANIYITPPGSQGLAKHYDDHCVFVWQLFGHKKWRISRCSEAFLPRLYEPLGDIHCSKHETSGYMDVLVTEGDILYIPRGFPHEAHTILNLSESQSEAPCEFSIHLTFGIEVEPPFEWEGFVHIALNCWNRCQKHDSGLSDYETKRLRLMLVIFLHVAIRLIADKDIAFRKACMIAALPFRQKATFDLIIERIDTSSSFTETLTFLVKTVHEKNEGSLQWMRWLRQVYQEDVKVNFDNPLQIFEEFLLLYSDHKKEATSEFYSIKSKFCKSVVFEDACYDFNVLLEKYRKTRKQYMKGMLSLHST</sequence>
<evidence type="ECO:0000313" key="6">
    <source>
        <dbReference type="EMBL" id="PKA57571.1"/>
    </source>
</evidence>
<dbReference type="SUPFAM" id="SSF48371">
    <property type="entry name" value="ARM repeat"/>
    <property type="match status" value="1"/>
</dbReference>
<dbReference type="InterPro" id="IPR039994">
    <property type="entry name" value="NO66-like"/>
</dbReference>
<comment type="cofactor">
    <cofactor evidence="3">
        <name>Fe(2+)</name>
        <dbReference type="ChEBI" id="CHEBI:29033"/>
    </cofactor>
    <text evidence="3">Binds 1 Fe(2+) ion per subunit.</text>
</comment>
<keyword evidence="3" id="KW-0539">Nucleus</keyword>
<dbReference type="STRING" id="1088818.A0A2I0APU2"/>
<keyword evidence="2 3" id="KW-0408">Iron</keyword>
<evidence type="ECO:0000256" key="3">
    <source>
        <dbReference type="RuleBase" id="RU366061"/>
    </source>
</evidence>
<dbReference type="GO" id="GO:0051864">
    <property type="term" value="F:histone H3K36 demethylase activity"/>
    <property type="evidence" value="ECO:0007669"/>
    <property type="project" value="TreeGrafter"/>
</dbReference>
<dbReference type="PROSITE" id="PS51184">
    <property type="entry name" value="JMJC"/>
    <property type="match status" value="1"/>
</dbReference>
<keyword evidence="3" id="KW-0804">Transcription</keyword>
<dbReference type="GO" id="GO:0005730">
    <property type="term" value="C:nucleolus"/>
    <property type="evidence" value="ECO:0007669"/>
    <property type="project" value="TreeGrafter"/>
</dbReference>
<dbReference type="Gene3D" id="2.60.120.650">
    <property type="entry name" value="Cupin"/>
    <property type="match status" value="1"/>
</dbReference>
<comment type="subcellular location">
    <subcellularLocation>
        <location evidence="3">Nucleus</location>
    </subcellularLocation>
</comment>
<name>A0A2I0APU2_9ASPA</name>
<dbReference type="AlphaFoldDB" id="A0A2I0APU2"/>
<dbReference type="GO" id="GO:0005506">
    <property type="term" value="F:iron ion binding"/>
    <property type="evidence" value="ECO:0007669"/>
    <property type="project" value="UniProtKB-UniRule"/>
</dbReference>
<dbReference type="EMBL" id="KZ451963">
    <property type="protein sequence ID" value="PKA57571.1"/>
    <property type="molecule type" value="Genomic_DNA"/>
</dbReference>
<evidence type="ECO:0000256" key="2">
    <source>
        <dbReference type="ARBA" id="ARBA00023004"/>
    </source>
</evidence>
<reference evidence="6 7" key="1">
    <citation type="journal article" date="2017" name="Nature">
        <title>The Apostasia genome and the evolution of orchids.</title>
        <authorList>
            <person name="Zhang G.Q."/>
            <person name="Liu K.W."/>
            <person name="Li Z."/>
            <person name="Lohaus R."/>
            <person name="Hsiao Y.Y."/>
            <person name="Niu S.C."/>
            <person name="Wang J.Y."/>
            <person name="Lin Y.C."/>
            <person name="Xu Q."/>
            <person name="Chen L.J."/>
            <person name="Yoshida K."/>
            <person name="Fujiwara S."/>
            <person name="Wang Z.W."/>
            <person name="Zhang Y.Q."/>
            <person name="Mitsuda N."/>
            <person name="Wang M."/>
            <person name="Liu G.H."/>
            <person name="Pecoraro L."/>
            <person name="Huang H.X."/>
            <person name="Xiao X.J."/>
            <person name="Lin M."/>
            <person name="Wu X.Y."/>
            <person name="Wu W.L."/>
            <person name="Chen Y.Y."/>
            <person name="Chang S.B."/>
            <person name="Sakamoto S."/>
            <person name="Ohme-Takagi M."/>
            <person name="Yagi M."/>
            <person name="Zeng S.J."/>
            <person name="Shen C.Y."/>
            <person name="Yeh C.M."/>
            <person name="Luo Y.B."/>
            <person name="Tsai W.C."/>
            <person name="Van de Peer Y."/>
            <person name="Liu Z.J."/>
        </authorList>
    </citation>
    <scope>NUCLEOTIDE SEQUENCE [LARGE SCALE GENOMIC DNA]</scope>
    <source>
        <strain evidence="7">cv. Shenzhen</strain>
        <tissue evidence="6">Stem</tissue>
    </source>
</reference>
<dbReference type="Pfam" id="PF08007">
    <property type="entry name" value="JmjC_2"/>
    <property type="match status" value="1"/>
</dbReference>
<dbReference type="Proteomes" id="UP000236161">
    <property type="component" value="Unassembled WGS sequence"/>
</dbReference>
<keyword evidence="3" id="KW-0805">Transcription regulation</keyword>
<protein>
    <recommendedName>
        <fullName evidence="3">Bifunctional lysine-specific demethylase and histidyl-hydroxylase</fullName>
        <ecNumber evidence="3">1.14.11.-</ecNumber>
    </recommendedName>
</protein>
<gene>
    <name evidence="6" type="ORF">AXF42_Ash018546</name>
</gene>
<keyword evidence="1 3" id="KW-0479">Metal-binding</keyword>
<dbReference type="PANTHER" id="PTHR13096">
    <property type="entry name" value="MINA53 MYC INDUCED NUCLEAR ANTIGEN"/>
    <property type="match status" value="1"/>
</dbReference>
<feature type="domain" description="JmjC" evidence="5">
    <location>
        <begin position="438"/>
        <end position="582"/>
    </location>
</feature>
<organism evidence="6 7">
    <name type="scientific">Apostasia shenzhenica</name>
    <dbReference type="NCBI Taxonomy" id="1088818"/>
    <lineage>
        <taxon>Eukaryota</taxon>
        <taxon>Viridiplantae</taxon>
        <taxon>Streptophyta</taxon>
        <taxon>Embryophyta</taxon>
        <taxon>Tracheophyta</taxon>
        <taxon>Spermatophyta</taxon>
        <taxon>Magnoliopsida</taxon>
        <taxon>Liliopsida</taxon>
        <taxon>Asparagales</taxon>
        <taxon>Orchidaceae</taxon>
        <taxon>Apostasioideae</taxon>
        <taxon>Apostasia</taxon>
    </lineage>
</organism>
<keyword evidence="7" id="KW-1185">Reference proteome</keyword>
<dbReference type="GO" id="GO:0032453">
    <property type="term" value="F:histone H3K4 demethylase activity"/>
    <property type="evidence" value="ECO:0007669"/>
    <property type="project" value="TreeGrafter"/>
</dbReference>
<dbReference type="PANTHER" id="PTHR13096:SF9">
    <property type="entry name" value="BIFUNCTIONAL LYSINE-SPECIFIC DEMETHYLASE AND HISTIDYL-HYDROXYLASE"/>
    <property type="match status" value="1"/>
</dbReference>
<keyword evidence="3" id="KW-0223">Dioxygenase</keyword>
<accession>A0A2I0APU2</accession>
<dbReference type="SUPFAM" id="SSF51197">
    <property type="entry name" value="Clavaminate synthase-like"/>
    <property type="match status" value="1"/>
</dbReference>
<evidence type="ECO:0000259" key="5">
    <source>
        <dbReference type="PROSITE" id="PS51184"/>
    </source>
</evidence>
<comment type="similarity">
    <text evidence="3">Belongs to the ROX family.</text>
</comment>
<comment type="function">
    <text evidence="3">Oxygenase that can act as both a histone lysine demethylase and a ribosomal histidine hydroxylase.</text>
</comment>
<dbReference type="InterPro" id="IPR003347">
    <property type="entry name" value="JmjC_dom"/>
</dbReference>
<dbReference type="InterPro" id="IPR016024">
    <property type="entry name" value="ARM-type_fold"/>
</dbReference>
<proteinExistence type="inferred from homology"/>